<organism evidence="1 2">
    <name type="scientific">Allocoprobacillus halotolerans</name>
    <dbReference type="NCBI Taxonomy" id="2944914"/>
    <lineage>
        <taxon>Bacteria</taxon>
        <taxon>Bacillati</taxon>
        <taxon>Bacillota</taxon>
        <taxon>Erysipelotrichia</taxon>
        <taxon>Erysipelotrichales</taxon>
        <taxon>Erysipelotrichaceae</taxon>
        <taxon>Allocoprobacillus</taxon>
    </lineage>
</organism>
<reference evidence="1" key="1">
    <citation type="submission" date="2022-07" db="EMBL/GenBank/DDBJ databases">
        <title>Faecal culturing of patients with breast cancer.</title>
        <authorList>
            <person name="Teng N.M.Y."/>
            <person name="Kiu R."/>
            <person name="Evans R."/>
            <person name="Baker D.J."/>
            <person name="Zenner C."/>
            <person name="Robinson S.D."/>
            <person name="Hall L.J."/>
        </authorList>
    </citation>
    <scope>NUCLEOTIDE SEQUENCE</scope>
    <source>
        <strain evidence="1">LH1062</strain>
    </source>
</reference>
<accession>A0ABY5I1S0</accession>
<evidence type="ECO:0000313" key="1">
    <source>
        <dbReference type="EMBL" id="UTY38056.1"/>
    </source>
</evidence>
<dbReference type="EMBL" id="CP101620">
    <property type="protein sequence ID" value="UTY38056.1"/>
    <property type="molecule type" value="Genomic_DNA"/>
</dbReference>
<keyword evidence="2" id="KW-1185">Reference proteome</keyword>
<proteinExistence type="predicted"/>
<gene>
    <name evidence="1" type="ORF">NMU03_10160</name>
</gene>
<dbReference type="InterPro" id="IPR012547">
    <property type="entry name" value="PDDEXK_9"/>
</dbReference>
<dbReference type="RefSeq" id="WP_290138110.1">
    <property type="nucleotide sequence ID" value="NZ_CP101620.1"/>
</dbReference>
<dbReference type="Proteomes" id="UP001060112">
    <property type="component" value="Chromosome"/>
</dbReference>
<sequence length="84" mass="9730">MFLGMCAWLSYDYKIISNRETGKGRADIILESLADKPSYVMEFKYTKDKEKLDTLAKEAIQQIKAQQYDISLKGQVICRDSSLW</sequence>
<protein>
    <submittedName>
        <fullName evidence="1">PD-(D/E)XK nuclease domain-containing protein</fullName>
    </submittedName>
</protein>
<name>A0ABY5I1S0_9FIRM</name>
<dbReference type="Pfam" id="PF08011">
    <property type="entry name" value="PDDEXK_9"/>
    <property type="match status" value="1"/>
</dbReference>
<evidence type="ECO:0000313" key="2">
    <source>
        <dbReference type="Proteomes" id="UP001060112"/>
    </source>
</evidence>